<dbReference type="InterPro" id="IPR058627">
    <property type="entry name" value="MdtA-like_C"/>
</dbReference>
<evidence type="ECO:0000313" key="9">
    <source>
        <dbReference type="Proteomes" id="UP000074561"/>
    </source>
</evidence>
<evidence type="ECO:0000313" key="8">
    <source>
        <dbReference type="EMBL" id="AMP04402.1"/>
    </source>
</evidence>
<dbReference type="PATRIC" id="fig|279113.9.peg.2018"/>
<dbReference type="KEGG" id="cpra:CPter91_2032"/>
<dbReference type="STRING" id="279113.CPter91_2032"/>
<gene>
    <name evidence="8" type="ORF">CPter91_2032</name>
</gene>
<protein>
    <submittedName>
        <fullName evidence="8">Efflux transporter, RND family, MFP subunit</fullName>
    </submittedName>
</protein>
<dbReference type="Gene3D" id="1.10.287.470">
    <property type="entry name" value="Helix hairpin bin"/>
    <property type="match status" value="1"/>
</dbReference>
<dbReference type="Pfam" id="PF25967">
    <property type="entry name" value="RND-MFP_C"/>
    <property type="match status" value="1"/>
</dbReference>
<evidence type="ECO:0000256" key="3">
    <source>
        <dbReference type="ARBA" id="ARBA00022448"/>
    </source>
</evidence>
<organism evidence="8 9">
    <name type="scientific">Collimonas pratensis</name>
    <dbReference type="NCBI Taxonomy" id="279113"/>
    <lineage>
        <taxon>Bacteria</taxon>
        <taxon>Pseudomonadati</taxon>
        <taxon>Pseudomonadota</taxon>
        <taxon>Betaproteobacteria</taxon>
        <taxon>Burkholderiales</taxon>
        <taxon>Oxalobacteraceae</taxon>
        <taxon>Collimonas</taxon>
    </lineage>
</organism>
<feature type="domain" description="Multidrug resistance protein MdtA-like alpha-helical hairpin" evidence="4">
    <location>
        <begin position="127"/>
        <end position="190"/>
    </location>
</feature>
<dbReference type="Gene3D" id="2.40.420.20">
    <property type="match status" value="1"/>
</dbReference>
<dbReference type="Gene3D" id="2.40.50.100">
    <property type="match status" value="1"/>
</dbReference>
<name>A0A127Q428_9BURK</name>
<dbReference type="RefSeq" id="WP_236905997.1">
    <property type="nucleotide sequence ID" value="NZ_CP013234.1"/>
</dbReference>
<accession>A0A127Q428</accession>
<sequence length="393" mass="41858">MANSSPSSRSRIGWRKPLALLLVIALAGGGWFALHARNSDARQADNGKTTTPKTHAFELAAADVALIDARELRITLPLSGSLMPLVQATVKSKVAAEVRATLVREGMQVKRGQVMAQLDTADLQARYATQQGTLDEAKAKLALANKNHDINQMLLKQKYISQNAFDTAHNSVEVAEASVKSATSQLEIAQRAINDATIHAPIDGIVSKREIQQGDKVSPDSPLFSIMDLSQMTLEAQVPASEIPRVKLGQEVTFAVDGFQERRFSGTVTRINPATEAGSRAIKVYIAVANSDGALKGGMFAKGAITLQKSALRPLLPLAALRHENGVDLVYTVQNNLIVAQPVTLGLRNDDENLAEVTSGLAPGAQVIVVRLDGVKPGSAVKLAETAGAKRNS</sequence>
<comment type="subcellular location">
    <subcellularLocation>
        <location evidence="1">Cell envelope</location>
    </subcellularLocation>
</comment>
<dbReference type="Pfam" id="PF25917">
    <property type="entry name" value="BSH_RND"/>
    <property type="match status" value="1"/>
</dbReference>
<dbReference type="InterPro" id="IPR006143">
    <property type="entry name" value="RND_pump_MFP"/>
</dbReference>
<feature type="domain" description="CusB-like beta-barrel" evidence="6">
    <location>
        <begin position="234"/>
        <end position="305"/>
    </location>
</feature>
<evidence type="ECO:0000259" key="5">
    <source>
        <dbReference type="Pfam" id="PF25917"/>
    </source>
</evidence>
<dbReference type="InterPro" id="IPR058792">
    <property type="entry name" value="Beta-barrel_RND_2"/>
</dbReference>
<dbReference type="InterPro" id="IPR058625">
    <property type="entry name" value="MdtA-like_BSH"/>
</dbReference>
<dbReference type="Pfam" id="PF25954">
    <property type="entry name" value="Beta-barrel_RND_2"/>
    <property type="match status" value="1"/>
</dbReference>
<feature type="domain" description="Multidrug resistance protein MdtA-like barrel-sandwich hybrid" evidence="5">
    <location>
        <begin position="87"/>
        <end position="224"/>
    </location>
</feature>
<dbReference type="Proteomes" id="UP000074561">
    <property type="component" value="Chromosome"/>
</dbReference>
<evidence type="ECO:0000259" key="7">
    <source>
        <dbReference type="Pfam" id="PF25967"/>
    </source>
</evidence>
<comment type="similarity">
    <text evidence="2">Belongs to the membrane fusion protein (MFP) (TC 8.A.1) family.</text>
</comment>
<feature type="domain" description="Multidrug resistance protein MdtA-like C-terminal permuted SH3" evidence="7">
    <location>
        <begin position="315"/>
        <end position="373"/>
    </location>
</feature>
<dbReference type="NCBIfam" id="TIGR01730">
    <property type="entry name" value="RND_mfp"/>
    <property type="match status" value="1"/>
</dbReference>
<dbReference type="PANTHER" id="PTHR30469">
    <property type="entry name" value="MULTIDRUG RESISTANCE PROTEIN MDTA"/>
    <property type="match status" value="1"/>
</dbReference>
<evidence type="ECO:0000259" key="4">
    <source>
        <dbReference type="Pfam" id="PF25876"/>
    </source>
</evidence>
<dbReference type="AlphaFoldDB" id="A0A127Q428"/>
<dbReference type="FunFam" id="2.40.30.170:FF:000010">
    <property type="entry name" value="Efflux RND transporter periplasmic adaptor subunit"/>
    <property type="match status" value="1"/>
</dbReference>
<dbReference type="InterPro" id="IPR058624">
    <property type="entry name" value="MdtA-like_HH"/>
</dbReference>
<evidence type="ECO:0000256" key="2">
    <source>
        <dbReference type="ARBA" id="ARBA00009477"/>
    </source>
</evidence>
<dbReference type="SUPFAM" id="SSF111369">
    <property type="entry name" value="HlyD-like secretion proteins"/>
    <property type="match status" value="1"/>
</dbReference>
<dbReference type="GO" id="GO:1990281">
    <property type="term" value="C:efflux pump complex"/>
    <property type="evidence" value="ECO:0007669"/>
    <property type="project" value="TreeGrafter"/>
</dbReference>
<evidence type="ECO:0000259" key="6">
    <source>
        <dbReference type="Pfam" id="PF25954"/>
    </source>
</evidence>
<keyword evidence="3" id="KW-0813">Transport</keyword>
<dbReference type="Pfam" id="PF25876">
    <property type="entry name" value="HH_MFP_RND"/>
    <property type="match status" value="1"/>
</dbReference>
<reference evidence="8 9" key="1">
    <citation type="submission" date="2015-11" db="EMBL/GenBank/DDBJ databases">
        <title>Exploring the genomic traits of fungus-feeding bacterial genus Collimonas.</title>
        <authorList>
            <person name="Song C."/>
            <person name="Schmidt R."/>
            <person name="de Jager V."/>
            <person name="Krzyzanowska D."/>
            <person name="Jongedijk E."/>
            <person name="Cankar K."/>
            <person name="Beekwilder J."/>
            <person name="van Veen A."/>
            <person name="de Boer W."/>
            <person name="van Veen J.A."/>
            <person name="Garbeva P."/>
        </authorList>
    </citation>
    <scope>NUCLEOTIDE SEQUENCE [LARGE SCALE GENOMIC DNA]</scope>
    <source>
        <strain evidence="8 9">Ter91</strain>
    </source>
</reference>
<evidence type="ECO:0000256" key="1">
    <source>
        <dbReference type="ARBA" id="ARBA00004196"/>
    </source>
</evidence>
<dbReference type="GO" id="GO:0015562">
    <property type="term" value="F:efflux transmembrane transporter activity"/>
    <property type="evidence" value="ECO:0007669"/>
    <property type="project" value="TreeGrafter"/>
</dbReference>
<proteinExistence type="inferred from homology"/>
<dbReference type="EMBL" id="CP013234">
    <property type="protein sequence ID" value="AMP04402.1"/>
    <property type="molecule type" value="Genomic_DNA"/>
</dbReference>
<dbReference type="Gene3D" id="2.40.30.170">
    <property type="match status" value="1"/>
</dbReference>